<feature type="compositionally biased region" description="Polar residues" evidence="1">
    <location>
        <begin position="274"/>
        <end position="291"/>
    </location>
</feature>
<dbReference type="PANTHER" id="PTHR31071">
    <property type="entry name" value="GB|AAF24581.1"/>
    <property type="match status" value="1"/>
</dbReference>
<sequence>MEEMMMISRISSPESLTIESISNDPITTYTTNCPTWKLYENPFYTNTPHKQHHLQNQNHRKTQHQQSHQSQNKSIDHQLKQIHRLQLPVPARKIAASFWDLTFIRPFMDSELDIAQKKITELKTELEQERKARKKAEYMTNRLVRELSELKKGRESLERLCEDLAKEVSSHKAEMNRMHKEMEEERKMLRMAEVLREERLQMKLADAKLLLEEKLSELEATTKTKQMLRQQNTDDQSKVDAQPAEHGSWLNANINHDSSGGVIKSCALVEKTASQTINSSSNPSAVPNQRRASPEPENSHIKRGIKGFVEFPRVVRAIRCKGRHLGTKLECQRAQLRILLKQKTHIRSNTLITT</sequence>
<dbReference type="Proteomes" id="UP001630127">
    <property type="component" value="Unassembled WGS sequence"/>
</dbReference>
<gene>
    <name evidence="2" type="ORF">ACH5RR_038240</name>
</gene>
<feature type="region of interest" description="Disordered" evidence="1">
    <location>
        <begin position="47"/>
        <end position="76"/>
    </location>
</feature>
<protein>
    <recommendedName>
        <fullName evidence="4">Protein BRANCHLESS TRICHOME</fullName>
    </recommendedName>
</protein>
<accession>A0ABD2XY03</accession>
<reference evidence="2 3" key="1">
    <citation type="submission" date="2024-11" db="EMBL/GenBank/DDBJ databases">
        <title>A near-complete genome assembly of Cinchona calisaya.</title>
        <authorList>
            <person name="Lian D.C."/>
            <person name="Zhao X.W."/>
            <person name="Wei L."/>
        </authorList>
    </citation>
    <scope>NUCLEOTIDE SEQUENCE [LARGE SCALE GENOMIC DNA]</scope>
    <source>
        <tissue evidence="2">Nenye</tissue>
    </source>
</reference>
<evidence type="ECO:0000313" key="2">
    <source>
        <dbReference type="EMBL" id="KAL3499147.1"/>
    </source>
</evidence>
<dbReference type="InterPro" id="IPR043424">
    <property type="entry name" value="BLT-like"/>
</dbReference>
<dbReference type="PANTHER" id="PTHR31071:SF39">
    <property type="entry name" value="PROTEIN BRANCHLESS TRICHOME"/>
    <property type="match status" value="1"/>
</dbReference>
<dbReference type="EMBL" id="JBJUIK010000016">
    <property type="protein sequence ID" value="KAL3499147.1"/>
    <property type="molecule type" value="Genomic_DNA"/>
</dbReference>
<evidence type="ECO:0008006" key="4">
    <source>
        <dbReference type="Google" id="ProtNLM"/>
    </source>
</evidence>
<keyword evidence="3" id="KW-1185">Reference proteome</keyword>
<dbReference type="AlphaFoldDB" id="A0ABD2XY03"/>
<proteinExistence type="predicted"/>
<feature type="region of interest" description="Disordered" evidence="1">
    <location>
        <begin position="223"/>
        <end position="243"/>
    </location>
</feature>
<name>A0ABD2XY03_9GENT</name>
<evidence type="ECO:0000313" key="3">
    <source>
        <dbReference type="Proteomes" id="UP001630127"/>
    </source>
</evidence>
<comment type="caution">
    <text evidence="2">The sequence shown here is derived from an EMBL/GenBank/DDBJ whole genome shotgun (WGS) entry which is preliminary data.</text>
</comment>
<organism evidence="2 3">
    <name type="scientific">Cinchona calisaya</name>
    <dbReference type="NCBI Taxonomy" id="153742"/>
    <lineage>
        <taxon>Eukaryota</taxon>
        <taxon>Viridiplantae</taxon>
        <taxon>Streptophyta</taxon>
        <taxon>Embryophyta</taxon>
        <taxon>Tracheophyta</taxon>
        <taxon>Spermatophyta</taxon>
        <taxon>Magnoliopsida</taxon>
        <taxon>eudicotyledons</taxon>
        <taxon>Gunneridae</taxon>
        <taxon>Pentapetalae</taxon>
        <taxon>asterids</taxon>
        <taxon>lamiids</taxon>
        <taxon>Gentianales</taxon>
        <taxon>Rubiaceae</taxon>
        <taxon>Cinchonoideae</taxon>
        <taxon>Cinchoneae</taxon>
        <taxon>Cinchona</taxon>
    </lineage>
</organism>
<feature type="region of interest" description="Disordered" evidence="1">
    <location>
        <begin position="274"/>
        <end position="300"/>
    </location>
</feature>
<evidence type="ECO:0000256" key="1">
    <source>
        <dbReference type="SAM" id="MobiDB-lite"/>
    </source>
</evidence>
<feature type="compositionally biased region" description="Basic residues" evidence="1">
    <location>
        <begin position="49"/>
        <end position="63"/>
    </location>
</feature>